<protein>
    <submittedName>
        <fullName evidence="1">Uncharacterized protein</fullName>
    </submittedName>
</protein>
<dbReference type="OrthoDB" id="66095at2759"/>
<sequence length="137" mass="15045">MASNTSNSANNYQPTPQDVLSVKKCFLKVVPIELVDQIISYAEYWPHNTIELAEGIIARNNGEELCLQSQPLPGRFIPEGETEGVDIGGVCVRTLTPARKVVFRILSHDQGWSSSPNNSRGRVLSVAQSSGYLLIVF</sequence>
<reference evidence="1 2" key="1">
    <citation type="journal article" date="2018" name="Nat. Ecol. Evol.">
        <title>Pezizomycetes genomes reveal the molecular basis of ectomycorrhizal truffle lifestyle.</title>
        <authorList>
            <person name="Murat C."/>
            <person name="Payen T."/>
            <person name="Noel B."/>
            <person name="Kuo A."/>
            <person name="Morin E."/>
            <person name="Chen J."/>
            <person name="Kohler A."/>
            <person name="Krizsan K."/>
            <person name="Balestrini R."/>
            <person name="Da Silva C."/>
            <person name="Montanini B."/>
            <person name="Hainaut M."/>
            <person name="Levati E."/>
            <person name="Barry K.W."/>
            <person name="Belfiori B."/>
            <person name="Cichocki N."/>
            <person name="Clum A."/>
            <person name="Dockter R.B."/>
            <person name="Fauchery L."/>
            <person name="Guy J."/>
            <person name="Iotti M."/>
            <person name="Le Tacon F."/>
            <person name="Lindquist E.A."/>
            <person name="Lipzen A."/>
            <person name="Malagnac F."/>
            <person name="Mello A."/>
            <person name="Molinier V."/>
            <person name="Miyauchi S."/>
            <person name="Poulain J."/>
            <person name="Riccioni C."/>
            <person name="Rubini A."/>
            <person name="Sitrit Y."/>
            <person name="Splivallo R."/>
            <person name="Traeger S."/>
            <person name="Wang M."/>
            <person name="Zifcakova L."/>
            <person name="Wipf D."/>
            <person name="Zambonelli A."/>
            <person name="Paolocci F."/>
            <person name="Nowrousian M."/>
            <person name="Ottonello S."/>
            <person name="Baldrian P."/>
            <person name="Spatafora J.W."/>
            <person name="Henrissat B."/>
            <person name="Nagy L.G."/>
            <person name="Aury J.M."/>
            <person name="Wincker P."/>
            <person name="Grigoriev I.V."/>
            <person name="Bonfante P."/>
            <person name="Martin F.M."/>
        </authorList>
    </citation>
    <scope>NUCLEOTIDE SEQUENCE [LARGE SCALE GENOMIC DNA]</scope>
    <source>
        <strain evidence="1 2">CCBAS932</strain>
    </source>
</reference>
<gene>
    <name evidence="1" type="ORF">P167DRAFT_531670</name>
</gene>
<name>A0A3N4L7J2_9PEZI</name>
<proteinExistence type="predicted"/>
<evidence type="ECO:0000313" key="2">
    <source>
        <dbReference type="Proteomes" id="UP000277580"/>
    </source>
</evidence>
<dbReference type="InParanoid" id="A0A3N4L7J2"/>
<accession>A0A3N4L7J2</accession>
<keyword evidence="2" id="KW-1185">Reference proteome</keyword>
<dbReference type="EMBL" id="ML119106">
    <property type="protein sequence ID" value="RPB17462.1"/>
    <property type="molecule type" value="Genomic_DNA"/>
</dbReference>
<evidence type="ECO:0000313" key="1">
    <source>
        <dbReference type="EMBL" id="RPB17462.1"/>
    </source>
</evidence>
<organism evidence="1 2">
    <name type="scientific">Morchella conica CCBAS932</name>
    <dbReference type="NCBI Taxonomy" id="1392247"/>
    <lineage>
        <taxon>Eukaryota</taxon>
        <taxon>Fungi</taxon>
        <taxon>Dikarya</taxon>
        <taxon>Ascomycota</taxon>
        <taxon>Pezizomycotina</taxon>
        <taxon>Pezizomycetes</taxon>
        <taxon>Pezizales</taxon>
        <taxon>Morchellaceae</taxon>
        <taxon>Morchella</taxon>
    </lineage>
</organism>
<dbReference type="Proteomes" id="UP000277580">
    <property type="component" value="Unassembled WGS sequence"/>
</dbReference>
<dbReference type="STRING" id="1392247.A0A3N4L7J2"/>
<dbReference type="AlphaFoldDB" id="A0A3N4L7J2"/>